<feature type="domain" description="RNA polymerase Rpb2" evidence="16">
    <location>
        <begin position="448"/>
        <end position="513"/>
    </location>
</feature>
<dbReference type="SUPFAM" id="SSF64484">
    <property type="entry name" value="beta and beta-prime subunits of DNA dependent RNA-polymerase"/>
    <property type="match status" value="1"/>
</dbReference>
<comment type="subcellular location">
    <subcellularLocation>
        <location evidence="1">Nucleus</location>
    </subcellularLocation>
</comment>
<comment type="catalytic activity">
    <reaction evidence="8">
        <text>RNA(n) + a ribonucleoside 5'-triphosphate = RNA(n+1) + diphosphate</text>
        <dbReference type="Rhea" id="RHEA:21248"/>
        <dbReference type="Rhea" id="RHEA-COMP:14527"/>
        <dbReference type="Rhea" id="RHEA-COMP:17342"/>
        <dbReference type="ChEBI" id="CHEBI:33019"/>
        <dbReference type="ChEBI" id="CHEBI:61557"/>
        <dbReference type="ChEBI" id="CHEBI:140395"/>
        <dbReference type="EC" id="2.7.7.6"/>
    </reaction>
    <physiologicalReaction direction="left-to-right" evidence="8">
        <dbReference type="Rhea" id="RHEA:21249"/>
    </physiologicalReaction>
</comment>
<keyword evidence="4 10" id="KW-0808">Transferase</keyword>
<comment type="function">
    <text evidence="10">DNA-dependent RNA polymerase catalyzes the transcription of DNA into RNA using the four ribonucleoside triphosphates as substrates.</text>
</comment>
<evidence type="ECO:0000256" key="2">
    <source>
        <dbReference type="ARBA" id="ARBA00006835"/>
    </source>
</evidence>
<evidence type="ECO:0000259" key="17">
    <source>
        <dbReference type="Pfam" id="PF06883"/>
    </source>
</evidence>
<dbReference type="Pfam" id="PF04565">
    <property type="entry name" value="RNA_pol_Rpb2_3"/>
    <property type="match status" value="1"/>
</dbReference>
<dbReference type="InterPro" id="IPR007645">
    <property type="entry name" value="RNA_pol_Rpb2_3"/>
</dbReference>
<dbReference type="Gene3D" id="2.40.270.10">
    <property type="entry name" value="DNA-directed RNA polymerase, subunit 2, domain 6"/>
    <property type="match status" value="1"/>
</dbReference>
<dbReference type="InterPro" id="IPR007642">
    <property type="entry name" value="RNA_pol_Rpb2_2"/>
</dbReference>
<dbReference type="Gene3D" id="3.90.1110.10">
    <property type="entry name" value="RNA polymerase Rpb2, domain 2"/>
    <property type="match status" value="1"/>
</dbReference>
<evidence type="ECO:0000256" key="5">
    <source>
        <dbReference type="ARBA" id="ARBA00022695"/>
    </source>
</evidence>
<feature type="domain" description="DNA-directed RNA polymerase I subunit RPA2" evidence="17">
    <location>
        <begin position="556"/>
        <end position="614"/>
    </location>
</feature>
<accession>A0ABM0H1K0</accession>
<name>A0ABM0H1K0_SACKO</name>
<feature type="domain" description="DNA-directed RNA polymerase subunit 2 hybrid-binding" evidence="12">
    <location>
        <begin position="663"/>
        <end position="1026"/>
    </location>
</feature>
<proteinExistence type="inferred from homology"/>
<protein>
    <recommendedName>
        <fullName evidence="10">DNA-directed RNA polymerase subunit beta</fullName>
        <ecNumber evidence="10">2.7.7.6</ecNumber>
    </recommendedName>
</protein>
<dbReference type="InterPro" id="IPR007121">
    <property type="entry name" value="RNA_pol_bsu_CS"/>
</dbReference>
<evidence type="ECO:0000256" key="10">
    <source>
        <dbReference type="RuleBase" id="RU363031"/>
    </source>
</evidence>
<feature type="domain" description="RNA polymerase beta subunit protrusion" evidence="15">
    <location>
        <begin position="27"/>
        <end position="398"/>
    </location>
</feature>
<dbReference type="InterPro" id="IPR007120">
    <property type="entry name" value="DNA-dir_RNAP_su2_dom"/>
</dbReference>
<dbReference type="Pfam" id="PF04561">
    <property type="entry name" value="RNA_pol_Rpb2_2"/>
    <property type="match status" value="1"/>
</dbReference>
<keyword evidence="5 10" id="KW-0548">Nucleotidyltransferase</keyword>
<keyword evidence="18" id="KW-1185">Reference proteome</keyword>
<evidence type="ECO:0000256" key="7">
    <source>
        <dbReference type="ARBA" id="ARBA00023242"/>
    </source>
</evidence>
<dbReference type="InterPro" id="IPR007641">
    <property type="entry name" value="RNA_pol_Rpb2_7"/>
</dbReference>
<comment type="similarity">
    <text evidence="2 9">Belongs to the RNA polymerase beta chain family.</text>
</comment>
<keyword evidence="7" id="KW-0539">Nucleus</keyword>
<dbReference type="Gene3D" id="2.40.50.150">
    <property type="match status" value="1"/>
</dbReference>
<dbReference type="InterPro" id="IPR007644">
    <property type="entry name" value="RNA_pol_bsu_protrusion"/>
</dbReference>
<feature type="domain" description="RNA polymerase Rpb2" evidence="14">
    <location>
        <begin position="178"/>
        <end position="366"/>
    </location>
</feature>
<dbReference type="RefSeq" id="XP_002742157.1">
    <property type="nucleotide sequence ID" value="XM_002742111.2"/>
</dbReference>
<dbReference type="EC" id="2.7.7.6" evidence="10"/>
<feature type="region of interest" description="Disordered" evidence="11">
    <location>
        <begin position="1"/>
        <end position="21"/>
    </location>
</feature>
<dbReference type="InterPro" id="IPR015712">
    <property type="entry name" value="DNA-dir_RNA_pol_su2"/>
</dbReference>
<evidence type="ECO:0000259" key="12">
    <source>
        <dbReference type="Pfam" id="PF00562"/>
    </source>
</evidence>
<evidence type="ECO:0000256" key="1">
    <source>
        <dbReference type="ARBA" id="ARBA00004123"/>
    </source>
</evidence>
<evidence type="ECO:0000259" key="13">
    <source>
        <dbReference type="Pfam" id="PF04560"/>
    </source>
</evidence>
<dbReference type="InterPro" id="IPR037033">
    <property type="entry name" value="DNA-dir_RNAP_su2_hyb_sf"/>
</dbReference>
<evidence type="ECO:0000313" key="19">
    <source>
        <dbReference type="RefSeq" id="XP_002742157.1"/>
    </source>
</evidence>
<dbReference type="InterPro" id="IPR014724">
    <property type="entry name" value="RNA_pol_RPB2_OB-fold"/>
</dbReference>
<evidence type="ECO:0000259" key="14">
    <source>
        <dbReference type="Pfam" id="PF04561"/>
    </source>
</evidence>
<dbReference type="Proteomes" id="UP000694865">
    <property type="component" value="Unplaced"/>
</dbReference>
<reference evidence="19" key="1">
    <citation type="submission" date="2025-08" db="UniProtKB">
        <authorList>
            <consortium name="RefSeq"/>
        </authorList>
    </citation>
    <scope>IDENTIFICATION</scope>
    <source>
        <tissue evidence="19">Testes</tissue>
    </source>
</reference>
<evidence type="ECO:0000256" key="4">
    <source>
        <dbReference type="ARBA" id="ARBA00022679"/>
    </source>
</evidence>
<evidence type="ECO:0000259" key="15">
    <source>
        <dbReference type="Pfam" id="PF04563"/>
    </source>
</evidence>
<evidence type="ECO:0000256" key="8">
    <source>
        <dbReference type="ARBA" id="ARBA00047768"/>
    </source>
</evidence>
<evidence type="ECO:0000256" key="6">
    <source>
        <dbReference type="ARBA" id="ARBA00023163"/>
    </source>
</evidence>
<evidence type="ECO:0000256" key="11">
    <source>
        <dbReference type="SAM" id="MobiDB-lite"/>
    </source>
</evidence>
<evidence type="ECO:0000256" key="3">
    <source>
        <dbReference type="ARBA" id="ARBA00022478"/>
    </source>
</evidence>
<evidence type="ECO:0000259" key="16">
    <source>
        <dbReference type="Pfam" id="PF04565"/>
    </source>
</evidence>
<dbReference type="Pfam" id="PF00562">
    <property type="entry name" value="RNA_pol_Rpb2_6"/>
    <property type="match status" value="1"/>
</dbReference>
<dbReference type="Gene3D" id="3.90.1100.10">
    <property type="match status" value="2"/>
</dbReference>
<dbReference type="Pfam" id="PF04560">
    <property type="entry name" value="RNA_pol_Rpb2_7"/>
    <property type="match status" value="1"/>
</dbReference>
<dbReference type="Pfam" id="PF04563">
    <property type="entry name" value="RNA_pol_Rpb2_1"/>
    <property type="match status" value="1"/>
</dbReference>
<dbReference type="GeneID" id="100372554"/>
<feature type="domain" description="RNA polymerase Rpb2" evidence="13">
    <location>
        <begin position="1028"/>
        <end position="1131"/>
    </location>
</feature>
<evidence type="ECO:0000256" key="9">
    <source>
        <dbReference type="RuleBase" id="RU000434"/>
    </source>
</evidence>
<dbReference type="PANTHER" id="PTHR20856">
    <property type="entry name" value="DNA-DIRECTED RNA POLYMERASE I SUBUNIT 2"/>
    <property type="match status" value="1"/>
</dbReference>
<dbReference type="Gene3D" id="3.90.1800.10">
    <property type="entry name" value="RNA polymerase alpha subunit dimerisation domain"/>
    <property type="match status" value="1"/>
</dbReference>
<sequence length="1133" mass="126884">MAAPGFRHLTEPNYGKPPKSQSKVLQELVKPHIESFNFMLSEGLNLAIQDMQPVEFALPSGEKVSLSFTDASIGVPTVAQGNIHALSLKVYPTECRQGGTTYKAKIRAHLCWKLNNEVKAIKEILLGEVPILVKSNSCNLNKLSPSELIKKNEEVEEMGGYFIINGIEKVIRMIVLPRRNFPMALNRGSWKNRGKLYTEYGVSMRCVKPDQTAVNIILHYLTNGTAMLCFSYSKEQFFVPVVLILKALVDTTDQFIYDELMRGKDKNTYYKGCVTYMLRQIQTQGLTSQRKILEYLGEMFRVKLGLADWYTDRQNGEFLIKQCICVHLTNNMDKFNTLVYMVRKLFAFANGECAAENADSTMNQEVLMGGHLYLMYLKEKMVDWLVSVRYSIEKQAKVKGQSFVLNSTTLNSAVGRTNLSHAVEYLLKTGNLNSKTGLGLMQATGLTVVADKLNYVRYLSHFRCIHRGAFFSEMRTTSVRRLLPEAWGFLCPVHTPDGAPCGLLNHMAALCQVVNDQPQVSHLSRLLCNLGMTPTDGPSPGEPSECYDVLLDGRVLGKVDKEMAGELGNKLRILKVRKEHRVPEMLEVVLVPMTGKCSQYPGLYLFSSVARLMRPVLNLATNTTEMIGTFEQVYMNIAVTASEAHEGLTTHLELSESGLLSAVASLTPFSDFNQSPRNMYQCQMGKQTMGTPVHTYLHRTDNKLYRLQTPQSPIVRPCSYDTYNIDNYPLGTNAVVAVISYTGYDMEDAMILNKSSYERGFAHGTIYKTEVIDLKKISGEKGKSISLMFGCLPDDRRTEGHLDLDGLPPIGAIIEPGDPLCGYINVETNVANTLSFKHHERAVVDNVKLCGNDLGTAECQKVYISLRIQRNPTIGDKFSSRHGQKGVCSQLWPVENMPFSESGMTPDIIFNPHGFPSRMTIGMMIESMAGKSGSLHGLSHDATPFTFSEDRPAIDYFGRMLREAGYNYYGNERMYSGVDGRELEADIFVGIVYYQRLRHMVEDKFQVRTTGPIDILTHQPVKGRKRAGGIRFGEMERDALLSHGTSFLLQDRLFHCSDSSTTQLCTKCGSFQGIIQQKKSALLEGSSVNSSGHWYCQMCKSAEHIQLLAVPYVFRYLLAELAAMSIKTTLQVK</sequence>
<dbReference type="Pfam" id="PF06883">
    <property type="entry name" value="RNA_pol_Rpa2_4"/>
    <property type="match status" value="1"/>
</dbReference>
<dbReference type="InterPro" id="IPR009674">
    <property type="entry name" value="Rpa2_dom_4"/>
</dbReference>
<dbReference type="CDD" id="cd00653">
    <property type="entry name" value="RNA_pol_B_RPB2"/>
    <property type="match status" value="1"/>
</dbReference>
<keyword evidence="6 10" id="KW-0804">Transcription</keyword>
<keyword evidence="3 10" id="KW-0240">DNA-directed RNA polymerase</keyword>
<gene>
    <name evidence="19" type="primary">LOC100372554</name>
</gene>
<dbReference type="PROSITE" id="PS01166">
    <property type="entry name" value="RNA_POL_BETA"/>
    <property type="match status" value="1"/>
</dbReference>
<dbReference type="InterPro" id="IPR037034">
    <property type="entry name" value="RNA_pol_Rpb2_2_sf"/>
</dbReference>
<organism evidence="18 19">
    <name type="scientific">Saccoglossus kowalevskii</name>
    <name type="common">Acorn worm</name>
    <dbReference type="NCBI Taxonomy" id="10224"/>
    <lineage>
        <taxon>Eukaryota</taxon>
        <taxon>Metazoa</taxon>
        <taxon>Hemichordata</taxon>
        <taxon>Enteropneusta</taxon>
        <taxon>Harrimaniidae</taxon>
        <taxon>Saccoglossus</taxon>
    </lineage>
</organism>
<evidence type="ECO:0000313" key="18">
    <source>
        <dbReference type="Proteomes" id="UP000694865"/>
    </source>
</evidence>